<proteinExistence type="inferred from homology"/>
<evidence type="ECO:0000256" key="11">
    <source>
        <dbReference type="ARBA" id="ARBA00035120"/>
    </source>
</evidence>
<name>A0A2K4FH61_9STAP</name>
<evidence type="ECO:0000256" key="8">
    <source>
        <dbReference type="ARBA" id="ARBA00023065"/>
    </source>
</evidence>
<evidence type="ECO:0000256" key="1">
    <source>
        <dbReference type="ARBA" id="ARBA00004651"/>
    </source>
</evidence>
<keyword evidence="4 14" id="KW-0812">Transmembrane</keyword>
<evidence type="ECO:0000313" key="15">
    <source>
        <dbReference type="EMBL" id="POA10275.1"/>
    </source>
</evidence>
<keyword evidence="2 14" id="KW-0813">Transport</keyword>
<dbReference type="NCBIfam" id="NF010797">
    <property type="entry name" value="PRK14201.1"/>
    <property type="match status" value="1"/>
</dbReference>
<feature type="transmembrane region" description="Helical" evidence="14">
    <location>
        <begin position="65"/>
        <end position="82"/>
    </location>
</feature>
<dbReference type="InterPro" id="IPR003691">
    <property type="entry name" value="FluC"/>
</dbReference>
<evidence type="ECO:0000313" key="16">
    <source>
        <dbReference type="Proteomes" id="UP000242712"/>
    </source>
</evidence>
<dbReference type="GO" id="GO:0062054">
    <property type="term" value="F:fluoride channel activity"/>
    <property type="evidence" value="ECO:0007669"/>
    <property type="project" value="UniProtKB-UniRule"/>
</dbReference>
<keyword evidence="5 14" id="KW-0479">Metal-binding</keyword>
<dbReference type="AlphaFoldDB" id="A0A2K4FH61"/>
<keyword evidence="16" id="KW-1185">Reference proteome</keyword>
<feature type="binding site" evidence="14">
    <location>
        <position position="75"/>
    </location>
    <ligand>
        <name>Na(+)</name>
        <dbReference type="ChEBI" id="CHEBI:29101"/>
        <note>structural</note>
    </ligand>
</feature>
<comment type="similarity">
    <text evidence="11 14">Belongs to the fluoride channel Fluc/FEX (TC 1.A.43) family.</text>
</comment>
<dbReference type="GO" id="GO:0046872">
    <property type="term" value="F:metal ion binding"/>
    <property type="evidence" value="ECO:0007669"/>
    <property type="project" value="UniProtKB-KW"/>
</dbReference>
<evidence type="ECO:0000256" key="4">
    <source>
        <dbReference type="ARBA" id="ARBA00022692"/>
    </source>
</evidence>
<accession>A0A2K4FH61</accession>
<comment type="function">
    <text evidence="13 14">Fluoride-specific ion channel. Important for reducing fluoride concentration in the cell, thus reducing its toxicity.</text>
</comment>
<dbReference type="GO" id="GO:0005886">
    <property type="term" value="C:plasma membrane"/>
    <property type="evidence" value="ECO:0007669"/>
    <property type="project" value="UniProtKB-SubCell"/>
</dbReference>
<reference evidence="15 16" key="1">
    <citation type="submission" date="2017-08" db="EMBL/GenBank/DDBJ databases">
        <title>Draft genome sequences of 64 type strains of genus Staph aureus.</title>
        <authorList>
            <person name="Cole K."/>
            <person name="Golubchik T."/>
            <person name="Russell J."/>
            <person name="Foster D."/>
            <person name="Llewelyn M."/>
            <person name="Wilson D."/>
            <person name="Crook D."/>
            <person name="Paul J."/>
        </authorList>
    </citation>
    <scope>NUCLEOTIDE SEQUENCE [LARGE SCALE GENOMIC DNA]</scope>
    <source>
        <strain evidence="15 16">DSM 29875</strain>
    </source>
</reference>
<feature type="transmembrane region" description="Helical" evidence="14">
    <location>
        <begin position="32"/>
        <end position="53"/>
    </location>
</feature>
<dbReference type="HAMAP" id="MF_00454">
    <property type="entry name" value="FluC"/>
    <property type="match status" value="1"/>
</dbReference>
<keyword evidence="3 14" id="KW-1003">Cell membrane</keyword>
<evidence type="ECO:0000256" key="3">
    <source>
        <dbReference type="ARBA" id="ARBA00022475"/>
    </source>
</evidence>
<keyword evidence="6 14" id="KW-1133">Transmembrane helix</keyword>
<evidence type="ECO:0000256" key="10">
    <source>
        <dbReference type="ARBA" id="ARBA00023303"/>
    </source>
</evidence>
<evidence type="ECO:0000256" key="2">
    <source>
        <dbReference type="ARBA" id="ARBA00022448"/>
    </source>
</evidence>
<evidence type="ECO:0000256" key="7">
    <source>
        <dbReference type="ARBA" id="ARBA00023053"/>
    </source>
</evidence>
<evidence type="ECO:0000256" key="9">
    <source>
        <dbReference type="ARBA" id="ARBA00023136"/>
    </source>
</evidence>
<dbReference type="Pfam" id="PF02537">
    <property type="entry name" value="CRCB"/>
    <property type="match status" value="1"/>
</dbReference>
<dbReference type="PANTHER" id="PTHR28259:SF16">
    <property type="entry name" value="FLUORIDE-SPECIFIC ION CHANNEL FLUC 2"/>
    <property type="match status" value="1"/>
</dbReference>
<keyword evidence="7 14" id="KW-0915">Sodium</keyword>
<keyword evidence="8 14" id="KW-0406">Ion transport</keyword>
<keyword evidence="10 14" id="KW-0407">Ion channel</keyword>
<dbReference type="PANTHER" id="PTHR28259">
    <property type="entry name" value="FLUORIDE EXPORT PROTEIN 1-RELATED"/>
    <property type="match status" value="1"/>
</dbReference>
<comment type="caution">
    <text evidence="15">The sequence shown here is derived from an EMBL/GenBank/DDBJ whole genome shotgun (WGS) entry which is preliminary data.</text>
</comment>
<evidence type="ECO:0000256" key="5">
    <source>
        <dbReference type="ARBA" id="ARBA00022723"/>
    </source>
</evidence>
<comment type="activity regulation">
    <text evidence="14">Na(+) is not transported, but it plays an essential structural role and its presence is essential for fluoride channel function.</text>
</comment>
<dbReference type="GO" id="GO:0140114">
    <property type="term" value="P:cellular detoxification of fluoride"/>
    <property type="evidence" value="ECO:0007669"/>
    <property type="project" value="UniProtKB-UniRule"/>
</dbReference>
<dbReference type="Proteomes" id="UP000242712">
    <property type="component" value="Unassembled WGS sequence"/>
</dbReference>
<evidence type="ECO:0000256" key="6">
    <source>
        <dbReference type="ARBA" id="ARBA00022989"/>
    </source>
</evidence>
<organism evidence="15 16">
    <name type="scientific">Staphylococcus argensis</name>
    <dbReference type="NCBI Taxonomy" id="1607738"/>
    <lineage>
        <taxon>Bacteria</taxon>
        <taxon>Bacillati</taxon>
        <taxon>Bacillota</taxon>
        <taxon>Bacilli</taxon>
        <taxon>Bacillales</taxon>
        <taxon>Staphylococcaceae</taxon>
        <taxon>Staphylococcus</taxon>
    </lineage>
</organism>
<evidence type="ECO:0000256" key="13">
    <source>
        <dbReference type="ARBA" id="ARBA00049940"/>
    </source>
</evidence>
<dbReference type="RefSeq" id="WP_103371520.1">
    <property type="nucleotide sequence ID" value="NZ_CBCRVO010000001.1"/>
</dbReference>
<dbReference type="EMBL" id="PPPX01000001">
    <property type="protein sequence ID" value="POA10275.1"/>
    <property type="molecule type" value="Genomic_DNA"/>
</dbReference>
<feature type="transmembrane region" description="Helical" evidence="14">
    <location>
        <begin position="94"/>
        <end position="113"/>
    </location>
</feature>
<protein>
    <recommendedName>
        <fullName evidence="14">Fluoride-specific ion channel FluC</fullName>
    </recommendedName>
</protein>
<gene>
    <name evidence="14" type="primary">fluC</name>
    <name evidence="14" type="synonym">crcB</name>
    <name evidence="15" type="ORF">CD039_05850</name>
</gene>
<dbReference type="GeneID" id="98297870"/>
<evidence type="ECO:0000256" key="14">
    <source>
        <dbReference type="HAMAP-Rule" id="MF_00454"/>
    </source>
</evidence>
<comment type="subcellular location">
    <subcellularLocation>
        <location evidence="1 14">Cell membrane</location>
        <topology evidence="1 14">Multi-pass membrane protein</topology>
    </subcellularLocation>
</comment>
<feature type="binding site" evidence="14">
    <location>
        <position position="72"/>
    </location>
    <ligand>
        <name>Na(+)</name>
        <dbReference type="ChEBI" id="CHEBI:29101"/>
        <note>structural</note>
    </ligand>
</feature>
<evidence type="ECO:0000256" key="12">
    <source>
        <dbReference type="ARBA" id="ARBA00035585"/>
    </source>
</evidence>
<dbReference type="OrthoDB" id="9799631at2"/>
<keyword evidence="9 14" id="KW-0472">Membrane</keyword>
<sequence>MHRYFYIFLGGGIGALLRYGLAQLNHHGTFPLGTFCANLVGAFLMGLLSALAIRYFHNNTNLKKGLTTGLLGALTTFSTFQFECLNMLQEGLIGLLALYAISSYILGILLCYLGTRIGGRLQ</sequence>
<comment type="catalytic activity">
    <reaction evidence="12">
        <text>fluoride(in) = fluoride(out)</text>
        <dbReference type="Rhea" id="RHEA:76159"/>
        <dbReference type="ChEBI" id="CHEBI:17051"/>
    </reaction>
    <physiologicalReaction direction="left-to-right" evidence="12">
        <dbReference type="Rhea" id="RHEA:76160"/>
    </physiologicalReaction>
</comment>